<dbReference type="HOGENOM" id="CLU_2510708_0_0_11"/>
<keyword evidence="1" id="KW-0812">Transmembrane</keyword>
<protein>
    <recommendedName>
        <fullName evidence="4">DUF3618 domain-containing protein</fullName>
    </recommendedName>
</protein>
<feature type="transmembrane region" description="Helical" evidence="1">
    <location>
        <begin position="68"/>
        <end position="87"/>
    </location>
</feature>
<keyword evidence="1" id="KW-0472">Membrane</keyword>
<evidence type="ECO:0000313" key="3">
    <source>
        <dbReference type="Proteomes" id="UP000004705"/>
    </source>
</evidence>
<evidence type="ECO:0000313" key="2">
    <source>
        <dbReference type="EMBL" id="EHY90856.1"/>
    </source>
</evidence>
<evidence type="ECO:0008006" key="4">
    <source>
        <dbReference type="Google" id="ProtNLM"/>
    </source>
</evidence>
<reference evidence="2 3" key="1">
    <citation type="journal article" date="2012" name="Stand. Genomic Sci.">
        <title>Genome sequence of the soil bacterium Saccharomonospora azurea type strain (NA-128(T)).</title>
        <authorList>
            <person name="Klenk H.P."/>
            <person name="Held B."/>
            <person name="Lucas S."/>
            <person name="Lapidus A."/>
            <person name="Copeland A."/>
            <person name="Hammon N."/>
            <person name="Pitluck S."/>
            <person name="Goodwin L.A."/>
            <person name="Han C."/>
            <person name="Tapia R."/>
            <person name="Brambilla E.M."/>
            <person name="Potter G."/>
            <person name="Land M."/>
            <person name="Ivanova N."/>
            <person name="Rohde M."/>
            <person name="Goker M."/>
            <person name="Detter J.C."/>
            <person name="Kyrpides N.C."/>
            <person name="Woyke T."/>
        </authorList>
    </citation>
    <scope>NUCLEOTIDE SEQUENCE [LARGE SCALE GENOMIC DNA]</scope>
    <source>
        <strain evidence="2 3">NA-128</strain>
    </source>
</reference>
<name>H8GCT3_9PSEU</name>
<dbReference type="Pfam" id="PF12277">
    <property type="entry name" value="DUF3618"/>
    <property type="match status" value="1"/>
</dbReference>
<dbReference type="InterPro" id="IPR022062">
    <property type="entry name" value="DUF3618"/>
</dbReference>
<organism evidence="2 3">
    <name type="scientific">Saccharomonospora azurea NA-128</name>
    <dbReference type="NCBI Taxonomy" id="882081"/>
    <lineage>
        <taxon>Bacteria</taxon>
        <taxon>Bacillati</taxon>
        <taxon>Actinomycetota</taxon>
        <taxon>Actinomycetes</taxon>
        <taxon>Pseudonocardiales</taxon>
        <taxon>Pseudonocardiaceae</taxon>
        <taxon>Saccharomonospora</taxon>
    </lineage>
</organism>
<evidence type="ECO:0000256" key="1">
    <source>
        <dbReference type="SAM" id="Phobius"/>
    </source>
</evidence>
<keyword evidence="1" id="KW-1133">Transmembrane helix</keyword>
<accession>H8GCT3</accession>
<keyword evidence="3" id="KW-1185">Reference proteome</keyword>
<dbReference type="RefSeq" id="WP_005444431.1">
    <property type="nucleotide sequence ID" value="NZ_CM001466.1"/>
</dbReference>
<dbReference type="Proteomes" id="UP000004705">
    <property type="component" value="Chromosome"/>
</dbReference>
<proteinExistence type="predicted"/>
<dbReference type="EMBL" id="CM001466">
    <property type="protein sequence ID" value="EHY90856.1"/>
    <property type="molecule type" value="Genomic_DNA"/>
</dbReference>
<sequence>MSASTTPSDADQFPQTVEQARTDIELTRQELRETAGELMSRLNVGERAREQLQDRSRVALGVMRANPVAVAAGGAAAALAVGGLLTWRIKR</sequence>
<dbReference type="AlphaFoldDB" id="H8GCT3"/>
<dbReference type="OrthoDB" id="3538349at2"/>
<gene>
    <name evidence="2" type="ORF">SacazDRAFT_04000</name>
</gene>